<evidence type="ECO:0000313" key="2">
    <source>
        <dbReference type="EMBL" id="QHU23586.1"/>
    </source>
</evidence>
<organism evidence="2">
    <name type="scientific">viral metagenome</name>
    <dbReference type="NCBI Taxonomy" id="1070528"/>
    <lineage>
        <taxon>unclassified sequences</taxon>
        <taxon>metagenomes</taxon>
        <taxon>organismal metagenomes</taxon>
    </lineage>
</organism>
<reference evidence="2" key="1">
    <citation type="journal article" date="2020" name="Nature">
        <title>Giant virus diversity and host interactions through global metagenomics.</title>
        <authorList>
            <person name="Schulz F."/>
            <person name="Roux S."/>
            <person name="Paez-Espino D."/>
            <person name="Jungbluth S."/>
            <person name="Walsh D.A."/>
            <person name="Denef V.J."/>
            <person name="McMahon K.D."/>
            <person name="Konstantinidis K.T."/>
            <person name="Eloe-Fadrosh E.A."/>
            <person name="Kyrpides N.C."/>
            <person name="Woyke T."/>
        </authorList>
    </citation>
    <scope>NUCLEOTIDE SEQUENCE</scope>
    <source>
        <strain evidence="2">GVMAG-S-ERX555907-94</strain>
    </source>
</reference>
<feature type="region of interest" description="Disordered" evidence="1">
    <location>
        <begin position="1"/>
        <end position="27"/>
    </location>
</feature>
<accession>A0A6C0L2L1</accession>
<evidence type="ECO:0000256" key="1">
    <source>
        <dbReference type="SAM" id="MobiDB-lite"/>
    </source>
</evidence>
<protein>
    <submittedName>
        <fullName evidence="2">Uncharacterized protein</fullName>
    </submittedName>
</protein>
<name>A0A6C0L2L1_9ZZZZ</name>
<dbReference type="EMBL" id="MN741035">
    <property type="protein sequence ID" value="QHU23586.1"/>
    <property type="molecule type" value="Genomic_DNA"/>
</dbReference>
<proteinExistence type="predicted"/>
<dbReference type="AlphaFoldDB" id="A0A6C0L2L1"/>
<sequence length="299" mass="33185">MGSGQCKNMGGENEDGSEAQLGINDTTLRDMRSSVQNTINEHRQTTDDEVRTSQTIKITEHEDYAENIMAPQYRKELIDPPSLLNIIGIVPRRNCGLQYGCGYILEQSTDVKLYTFNSTLKDESSTIYENITSILTSSSDTNLTGANKGLKTRNDTINEARDTATETIRKILVSFHQKNVNDTKIMEIEYRTPQLCIDPCGQKRGPTLSQEAIIEVVTEDIVSSTIKILKERVAHNEMDVENVVSDVSMACIMQIMCCMVCCLACAGLTYYAMDIGGQLASQAMDNQLGGSRPKSKKLR</sequence>